<dbReference type="AlphaFoldDB" id="A0A844HMN5"/>
<proteinExistence type="predicted"/>
<evidence type="ECO:0000313" key="2">
    <source>
        <dbReference type="Proteomes" id="UP000449846"/>
    </source>
</evidence>
<sequence length="163" mass="17532">MTTIVYRDGVLASDTRAYSGHATPIGTKRKIHRRRDGAMFGVSTAAPGLSEQVARWYLDDKNMDLLPQLGPEDGFDMLEIDKDGQVFIYHDSIHPTGPLTAPYFTVGSGANYAIGALEMGASAVEAVRVAITNDPWTGGHIETLTRPGECAAADKEETSCDSN</sequence>
<dbReference type="SUPFAM" id="SSF56235">
    <property type="entry name" value="N-terminal nucleophile aminohydrolases (Ntn hydrolases)"/>
    <property type="match status" value="1"/>
</dbReference>
<gene>
    <name evidence="1" type="ORF">GL300_18375</name>
</gene>
<dbReference type="Proteomes" id="UP000449846">
    <property type="component" value="Unassembled WGS sequence"/>
</dbReference>
<reference evidence="1 2" key="1">
    <citation type="submission" date="2019-11" db="EMBL/GenBank/DDBJ databases">
        <authorList>
            <person name="Dong K."/>
        </authorList>
    </citation>
    <scope>NUCLEOTIDE SEQUENCE [LARGE SCALE GENOMIC DNA]</scope>
    <source>
        <strain evidence="1 2">NBRC 112902</strain>
    </source>
</reference>
<dbReference type="InterPro" id="IPR029055">
    <property type="entry name" value="Ntn_hydrolases_N"/>
</dbReference>
<organism evidence="1 2">
    <name type="scientific">Paracoccus litorisediminis</name>
    <dbReference type="NCBI Taxonomy" id="2006130"/>
    <lineage>
        <taxon>Bacteria</taxon>
        <taxon>Pseudomonadati</taxon>
        <taxon>Pseudomonadota</taxon>
        <taxon>Alphaproteobacteria</taxon>
        <taxon>Rhodobacterales</taxon>
        <taxon>Paracoccaceae</taxon>
        <taxon>Paracoccus</taxon>
    </lineage>
</organism>
<protein>
    <recommendedName>
        <fullName evidence="3">ATP-dependent protease HslVU (ClpYQ), peptidase subunit</fullName>
    </recommendedName>
</protein>
<dbReference type="EMBL" id="WMIG01000013">
    <property type="protein sequence ID" value="MTH61180.1"/>
    <property type="molecule type" value="Genomic_DNA"/>
</dbReference>
<comment type="caution">
    <text evidence="1">The sequence shown here is derived from an EMBL/GenBank/DDBJ whole genome shotgun (WGS) entry which is preliminary data.</text>
</comment>
<evidence type="ECO:0000313" key="1">
    <source>
        <dbReference type="EMBL" id="MTH61180.1"/>
    </source>
</evidence>
<keyword evidence="2" id="KW-1185">Reference proteome</keyword>
<dbReference type="OrthoDB" id="8086914at2"/>
<dbReference type="RefSeq" id="WP_155041122.1">
    <property type="nucleotide sequence ID" value="NZ_WMIG01000013.1"/>
</dbReference>
<evidence type="ECO:0008006" key="3">
    <source>
        <dbReference type="Google" id="ProtNLM"/>
    </source>
</evidence>
<accession>A0A844HMN5</accession>
<name>A0A844HMN5_9RHOB</name>